<protein>
    <submittedName>
        <fullName evidence="2">Uncharacterized protein</fullName>
    </submittedName>
</protein>
<dbReference type="AlphaFoldDB" id="A0A9N9VHT4"/>
<feature type="compositionally biased region" description="Polar residues" evidence="1">
    <location>
        <begin position="139"/>
        <end position="153"/>
    </location>
</feature>
<name>A0A9N9VHT4_9HYPO</name>
<organism evidence="2 3">
    <name type="scientific">Clonostachys rhizophaga</name>
    <dbReference type="NCBI Taxonomy" id="160324"/>
    <lineage>
        <taxon>Eukaryota</taxon>
        <taxon>Fungi</taxon>
        <taxon>Dikarya</taxon>
        <taxon>Ascomycota</taxon>
        <taxon>Pezizomycotina</taxon>
        <taxon>Sordariomycetes</taxon>
        <taxon>Hypocreomycetidae</taxon>
        <taxon>Hypocreales</taxon>
        <taxon>Bionectriaceae</taxon>
        <taxon>Clonostachys</taxon>
    </lineage>
</organism>
<keyword evidence="3" id="KW-1185">Reference proteome</keyword>
<reference evidence="2" key="1">
    <citation type="submission" date="2021-10" db="EMBL/GenBank/DDBJ databases">
        <authorList>
            <person name="Piombo E."/>
        </authorList>
    </citation>
    <scope>NUCLEOTIDE SEQUENCE</scope>
</reference>
<comment type="caution">
    <text evidence="2">The sequence shown here is derived from an EMBL/GenBank/DDBJ whole genome shotgun (WGS) entry which is preliminary data.</text>
</comment>
<dbReference type="EMBL" id="CABFNQ020000694">
    <property type="protein sequence ID" value="CAH0023599.1"/>
    <property type="molecule type" value="Genomic_DNA"/>
</dbReference>
<evidence type="ECO:0000313" key="3">
    <source>
        <dbReference type="Proteomes" id="UP000696573"/>
    </source>
</evidence>
<sequence length="197" mass="21748">MPHRAETDTGQLHACNLSLRGNRDACRQAFLLPDFPIAGCLRSTWGAVTMIARFVIAAHSAGSHLLRLCSGQLLSSSTIYHQQRIYDTTSPAPLLRLRLVRGPPAKMMTQLPLQTTDDAPPDIDSLNSSQHREPRRGQNETASEQPASGASDSTQDKGPDKAKIEANMQLFEKYITMAEVEASGDRLYDKYGRKPKE</sequence>
<feature type="region of interest" description="Disordered" evidence="1">
    <location>
        <begin position="110"/>
        <end position="165"/>
    </location>
</feature>
<proteinExistence type="predicted"/>
<feature type="compositionally biased region" description="Basic and acidic residues" evidence="1">
    <location>
        <begin position="154"/>
        <end position="164"/>
    </location>
</feature>
<evidence type="ECO:0000256" key="1">
    <source>
        <dbReference type="SAM" id="MobiDB-lite"/>
    </source>
</evidence>
<accession>A0A9N9VHT4</accession>
<evidence type="ECO:0000313" key="2">
    <source>
        <dbReference type="EMBL" id="CAH0023599.1"/>
    </source>
</evidence>
<gene>
    <name evidence="2" type="ORF">CRHIZ90672A_00000001</name>
</gene>
<dbReference type="OrthoDB" id="5146499at2759"/>
<dbReference type="Proteomes" id="UP000696573">
    <property type="component" value="Unassembled WGS sequence"/>
</dbReference>